<dbReference type="GO" id="GO:0004622">
    <property type="term" value="F:phosphatidylcholine lysophospholipase activity"/>
    <property type="evidence" value="ECO:0007669"/>
    <property type="project" value="TreeGrafter"/>
</dbReference>
<evidence type="ECO:0000256" key="1">
    <source>
        <dbReference type="SAM" id="SignalP"/>
    </source>
</evidence>
<feature type="signal peptide" evidence="1">
    <location>
        <begin position="1"/>
        <end position="25"/>
    </location>
</feature>
<dbReference type="Gene3D" id="3.40.50.1110">
    <property type="entry name" value="SGNH hydrolase"/>
    <property type="match status" value="1"/>
</dbReference>
<keyword evidence="4" id="KW-1185">Reference proteome</keyword>
<dbReference type="AlphaFoldDB" id="A0A941DY97"/>
<dbReference type="PANTHER" id="PTHR30383">
    <property type="entry name" value="THIOESTERASE 1/PROTEASE 1/LYSOPHOSPHOLIPASE L1"/>
    <property type="match status" value="1"/>
</dbReference>
<name>A0A941DY97_9BURK</name>
<keyword evidence="1" id="KW-0732">Signal</keyword>
<evidence type="ECO:0000259" key="2">
    <source>
        <dbReference type="Pfam" id="PF13472"/>
    </source>
</evidence>
<protein>
    <submittedName>
        <fullName evidence="3">Arylesterase</fullName>
    </submittedName>
</protein>
<dbReference type="InterPro" id="IPR013830">
    <property type="entry name" value="SGNH_hydro"/>
</dbReference>
<dbReference type="InterPro" id="IPR036514">
    <property type="entry name" value="SGNH_hydro_sf"/>
</dbReference>
<comment type="caution">
    <text evidence="3">The sequence shown here is derived from an EMBL/GenBank/DDBJ whole genome shotgun (WGS) entry which is preliminary data.</text>
</comment>
<dbReference type="PANTHER" id="PTHR30383:SF24">
    <property type="entry name" value="THIOESTERASE 1_PROTEASE 1_LYSOPHOSPHOLIPASE L1"/>
    <property type="match status" value="1"/>
</dbReference>
<dbReference type="SUPFAM" id="SSF52266">
    <property type="entry name" value="SGNH hydrolase"/>
    <property type="match status" value="1"/>
</dbReference>
<reference evidence="3" key="1">
    <citation type="submission" date="2021-04" db="EMBL/GenBank/DDBJ databases">
        <title>novel species isolated from subtropical streams in China.</title>
        <authorList>
            <person name="Lu H."/>
        </authorList>
    </citation>
    <scope>NUCLEOTIDE SEQUENCE</scope>
    <source>
        <strain evidence="3">FT137W</strain>
    </source>
</reference>
<sequence length="209" mass="23121">MKTLNFFRRLTLLLVLGVFASNAYSAPKTILVLGDSLSAEYGLARGSGWVALLEARLAAKKYSYQVINASISGETSSGGKSRLGALLNIHQPEIVIIELGGNDALRGLDLNESEQNFRDMLNMATAKKAKTLLVAMQIPPNYGRAYTEKFFSMYAKLAKENKSAIVPFFLKGVAEKNELFQADRIHPTAKAHPTMLDNVWEPLQKMLKR</sequence>
<organism evidence="3 4">
    <name type="scientific">Undibacterium fentianense</name>
    <dbReference type="NCBI Taxonomy" id="2828728"/>
    <lineage>
        <taxon>Bacteria</taxon>
        <taxon>Pseudomonadati</taxon>
        <taxon>Pseudomonadota</taxon>
        <taxon>Betaproteobacteria</taxon>
        <taxon>Burkholderiales</taxon>
        <taxon>Oxalobacteraceae</taxon>
        <taxon>Undibacterium</taxon>
    </lineage>
</organism>
<accession>A0A941DY97</accession>
<evidence type="ECO:0000313" key="4">
    <source>
        <dbReference type="Proteomes" id="UP000678545"/>
    </source>
</evidence>
<dbReference type="CDD" id="cd01822">
    <property type="entry name" value="Lysophospholipase_L1_like"/>
    <property type="match status" value="1"/>
</dbReference>
<evidence type="ECO:0000313" key="3">
    <source>
        <dbReference type="EMBL" id="MBR7798980.1"/>
    </source>
</evidence>
<dbReference type="Pfam" id="PF13472">
    <property type="entry name" value="Lipase_GDSL_2"/>
    <property type="match status" value="1"/>
</dbReference>
<dbReference type="RefSeq" id="WP_212674094.1">
    <property type="nucleotide sequence ID" value="NZ_JAGSPJ010000001.1"/>
</dbReference>
<dbReference type="InterPro" id="IPR051532">
    <property type="entry name" value="Ester_Hydrolysis_Enzymes"/>
</dbReference>
<feature type="domain" description="SGNH hydrolase-type esterase" evidence="2">
    <location>
        <begin position="32"/>
        <end position="192"/>
    </location>
</feature>
<feature type="chain" id="PRO_5037728265" evidence="1">
    <location>
        <begin position="26"/>
        <end position="209"/>
    </location>
</feature>
<dbReference type="Proteomes" id="UP000678545">
    <property type="component" value="Unassembled WGS sequence"/>
</dbReference>
<dbReference type="EMBL" id="JAGSPJ010000001">
    <property type="protein sequence ID" value="MBR7798980.1"/>
    <property type="molecule type" value="Genomic_DNA"/>
</dbReference>
<gene>
    <name evidence="3" type="ORF">KDM90_03130</name>
</gene>
<proteinExistence type="predicted"/>